<evidence type="ECO:0000256" key="3">
    <source>
        <dbReference type="ARBA" id="ARBA00022692"/>
    </source>
</evidence>
<keyword evidence="7" id="KW-0325">Glycoprotein</keyword>
<evidence type="ECO:0008006" key="12">
    <source>
        <dbReference type="Google" id="ProtNLM"/>
    </source>
</evidence>
<dbReference type="PANTHER" id="PTHR42643">
    <property type="entry name" value="IONOTROPIC RECEPTOR 20A-RELATED"/>
    <property type="match status" value="1"/>
</dbReference>
<dbReference type="EMBL" id="WIXP02000001">
    <property type="protein sequence ID" value="KAF6215779.1"/>
    <property type="molecule type" value="Genomic_DNA"/>
</dbReference>
<dbReference type="SUPFAM" id="SSF53850">
    <property type="entry name" value="Periplasmic binding protein-like II"/>
    <property type="match status" value="1"/>
</dbReference>
<keyword evidence="2" id="KW-1003">Cell membrane</keyword>
<feature type="region of interest" description="Disordered" evidence="8">
    <location>
        <begin position="30"/>
        <end position="82"/>
    </location>
</feature>
<keyword evidence="3 9" id="KW-0812">Transmembrane</keyword>
<name>A0A8S9Y4V9_APOLU</name>
<protein>
    <recommendedName>
        <fullName evidence="12">Ionotropic receptor</fullName>
    </recommendedName>
</protein>
<keyword evidence="11" id="KW-1185">Reference proteome</keyword>
<reference evidence="10" key="1">
    <citation type="journal article" date="2021" name="Mol. Ecol. Resour.">
        <title>Apolygus lucorum genome provides insights into omnivorousness and mesophyll feeding.</title>
        <authorList>
            <person name="Liu Y."/>
            <person name="Liu H."/>
            <person name="Wang H."/>
            <person name="Huang T."/>
            <person name="Liu B."/>
            <person name="Yang B."/>
            <person name="Yin L."/>
            <person name="Li B."/>
            <person name="Zhang Y."/>
            <person name="Zhang S."/>
            <person name="Jiang F."/>
            <person name="Zhang X."/>
            <person name="Ren Y."/>
            <person name="Wang B."/>
            <person name="Wang S."/>
            <person name="Lu Y."/>
            <person name="Wu K."/>
            <person name="Fan W."/>
            <person name="Wang G."/>
        </authorList>
    </citation>
    <scope>NUCLEOTIDE SEQUENCE</scope>
    <source>
        <strain evidence="10">12Hb</strain>
    </source>
</reference>
<dbReference type="PANTHER" id="PTHR42643:SF38">
    <property type="entry name" value="IONOTROPIC RECEPTOR 100A"/>
    <property type="match status" value="1"/>
</dbReference>
<organism evidence="10 11">
    <name type="scientific">Apolygus lucorum</name>
    <name type="common">Small green plant bug</name>
    <name type="synonym">Lygocoris lucorum</name>
    <dbReference type="NCBI Taxonomy" id="248454"/>
    <lineage>
        <taxon>Eukaryota</taxon>
        <taxon>Metazoa</taxon>
        <taxon>Ecdysozoa</taxon>
        <taxon>Arthropoda</taxon>
        <taxon>Hexapoda</taxon>
        <taxon>Insecta</taxon>
        <taxon>Pterygota</taxon>
        <taxon>Neoptera</taxon>
        <taxon>Paraneoptera</taxon>
        <taxon>Hemiptera</taxon>
        <taxon>Heteroptera</taxon>
        <taxon>Panheteroptera</taxon>
        <taxon>Cimicomorpha</taxon>
        <taxon>Miridae</taxon>
        <taxon>Mirini</taxon>
        <taxon>Apolygus</taxon>
    </lineage>
</organism>
<keyword evidence="6" id="KW-0675">Receptor</keyword>
<comment type="caution">
    <text evidence="10">The sequence shown here is derived from an EMBL/GenBank/DDBJ whole genome shotgun (WGS) entry which is preliminary data.</text>
</comment>
<dbReference type="InterPro" id="IPR052192">
    <property type="entry name" value="Insect_Ionotropic_Sensory_Rcpt"/>
</dbReference>
<dbReference type="OrthoDB" id="8195814at2759"/>
<keyword evidence="4 9" id="KW-1133">Transmembrane helix</keyword>
<keyword evidence="5 9" id="KW-0472">Membrane</keyword>
<dbReference type="AlphaFoldDB" id="A0A8S9Y4V9"/>
<proteinExistence type="predicted"/>
<evidence type="ECO:0000256" key="6">
    <source>
        <dbReference type="ARBA" id="ARBA00023170"/>
    </source>
</evidence>
<evidence type="ECO:0000256" key="9">
    <source>
        <dbReference type="SAM" id="Phobius"/>
    </source>
</evidence>
<evidence type="ECO:0000256" key="5">
    <source>
        <dbReference type="ARBA" id="ARBA00023136"/>
    </source>
</evidence>
<evidence type="ECO:0000256" key="7">
    <source>
        <dbReference type="ARBA" id="ARBA00023180"/>
    </source>
</evidence>
<evidence type="ECO:0000313" key="10">
    <source>
        <dbReference type="EMBL" id="KAF6215779.1"/>
    </source>
</evidence>
<feature type="transmembrane region" description="Helical" evidence="9">
    <location>
        <begin position="496"/>
        <end position="519"/>
    </location>
</feature>
<dbReference type="Proteomes" id="UP000466442">
    <property type="component" value="Linkage Group LG1"/>
</dbReference>
<sequence length="537" mass="61073">MDGGQKWGWGSKLRLKKKCGVVEGTGERAINYNRKRSNQLKKMYGERRGVPPQPRDGSPSETNRQKLPEKNSKRFSAVPESDGTFSGFDGEMLKLITTSMNATLKIFHADRSIKEFEYDASMPGYVKTYDFIDGLSSSTFKLAKNRASQDLPSQKAYDGPIAINSKKIADVVELMKYVTHPYLVFGYKLDNGSFNGILGDVYNRRADIACNSIFIKEYGSPDIVFVPAIQIEPLCIVLPTPLLVPNWKMVFRVFDLEVWLCTAFSVGTSMILWYLLNLLAKTRPDLSGSILFIGRIFISTVKLPKSAWQRIFAISLVISACVLSPTFEGSLLKILKNRSYEREIQTMKEFALSDFNIYTFSSNLIEDSMPDYLEGRVRLFNVIDEGRDLMKMVSDYRNLSYLGKKCDIVQRISSKNLQVYVMNDHPRIYFTSYIMRKGNLLIRTITTAVSRILAAGLDQAPRLNTECKERLKEIDYVEPKALDLSNLMIGFYILKVGYISAVVAFLGEVLTGYATKYWAVWSRKSKKQKLARIVTRR</sequence>
<evidence type="ECO:0000256" key="1">
    <source>
        <dbReference type="ARBA" id="ARBA00004651"/>
    </source>
</evidence>
<accession>A0A8S9Y4V9</accession>
<dbReference type="GO" id="GO:0005886">
    <property type="term" value="C:plasma membrane"/>
    <property type="evidence" value="ECO:0007669"/>
    <property type="project" value="UniProtKB-SubCell"/>
</dbReference>
<comment type="subcellular location">
    <subcellularLocation>
        <location evidence="1">Cell membrane</location>
        <topology evidence="1">Multi-pass membrane protein</topology>
    </subcellularLocation>
</comment>
<evidence type="ECO:0000313" key="11">
    <source>
        <dbReference type="Proteomes" id="UP000466442"/>
    </source>
</evidence>
<gene>
    <name evidence="10" type="ORF">GE061_000114</name>
</gene>
<evidence type="ECO:0000256" key="8">
    <source>
        <dbReference type="SAM" id="MobiDB-lite"/>
    </source>
</evidence>
<evidence type="ECO:0000256" key="4">
    <source>
        <dbReference type="ARBA" id="ARBA00022989"/>
    </source>
</evidence>
<dbReference type="Gene3D" id="3.40.190.10">
    <property type="entry name" value="Periplasmic binding protein-like II"/>
    <property type="match status" value="1"/>
</dbReference>
<evidence type="ECO:0000256" key="2">
    <source>
        <dbReference type="ARBA" id="ARBA00022475"/>
    </source>
</evidence>
<feature type="compositionally biased region" description="Basic and acidic residues" evidence="8">
    <location>
        <begin position="63"/>
        <end position="72"/>
    </location>
</feature>